<name>A0A1F6NJM3_9BACT</name>
<reference evidence="1 2" key="1">
    <citation type="journal article" date="2016" name="Nat. Commun.">
        <title>Thousands of microbial genomes shed light on interconnected biogeochemical processes in an aquifer system.</title>
        <authorList>
            <person name="Anantharaman K."/>
            <person name="Brown C.T."/>
            <person name="Hug L.A."/>
            <person name="Sharon I."/>
            <person name="Castelle C.J."/>
            <person name="Probst A.J."/>
            <person name="Thomas B.C."/>
            <person name="Singh A."/>
            <person name="Wilkins M.J."/>
            <person name="Karaoz U."/>
            <person name="Brodie E.L."/>
            <person name="Williams K.H."/>
            <person name="Hubbard S.S."/>
            <person name="Banfield J.F."/>
        </authorList>
    </citation>
    <scope>NUCLEOTIDE SEQUENCE [LARGE SCALE GENOMIC DNA]</scope>
</reference>
<evidence type="ECO:0008006" key="3">
    <source>
        <dbReference type="Google" id="ProtNLM"/>
    </source>
</evidence>
<dbReference type="Proteomes" id="UP000177803">
    <property type="component" value="Unassembled WGS sequence"/>
</dbReference>
<proteinExistence type="predicted"/>
<organism evidence="1 2">
    <name type="scientific">Candidatus Magasanikbacteria bacterium RIFOXYA2_FULL_44_8</name>
    <dbReference type="NCBI Taxonomy" id="1798696"/>
    <lineage>
        <taxon>Bacteria</taxon>
        <taxon>Candidatus Magasanikiibacteriota</taxon>
    </lineage>
</organism>
<accession>A0A1F6NJM3</accession>
<dbReference type="InterPro" id="IPR036291">
    <property type="entry name" value="NAD(P)-bd_dom_sf"/>
</dbReference>
<evidence type="ECO:0000313" key="2">
    <source>
        <dbReference type="Proteomes" id="UP000177803"/>
    </source>
</evidence>
<comment type="caution">
    <text evidence="1">The sequence shown here is derived from an EMBL/GenBank/DDBJ whole genome shotgun (WGS) entry which is preliminary data.</text>
</comment>
<dbReference type="SUPFAM" id="SSF51735">
    <property type="entry name" value="NAD(P)-binding Rossmann-fold domains"/>
    <property type="match status" value="1"/>
</dbReference>
<dbReference type="AlphaFoldDB" id="A0A1F6NJM3"/>
<evidence type="ECO:0000313" key="1">
    <source>
        <dbReference type="EMBL" id="OGH84256.1"/>
    </source>
</evidence>
<gene>
    <name evidence="1" type="ORF">A2261_02130</name>
</gene>
<sequence length="423" mass="45571">MNSVHNELTYRKQLPRVAFIAHGLLPGYFSSIRIESFLQKAKLANWQVYRKAELGKGPPKAFKWLSFPVVAPAGSGAQDIWVDFYIINRYAPEFLAAVKTGEAYQWCKSTALYAIDEAQRDGVPITIGWGAATKNATNHGKKFLDDHPGLLLCPDVSTTHGDGGTTGLAIEALGNVNIRAGESRVAIIGANGCIGDAISQAIAQHFSPREIVLVGKPDHPGKIDKLERLITLRKQVEAAALAAGKTGIRVVTEQDKSCACLDHHTDVVVVATTGMELLPEEIPNGAVVVDLTTPSACNPNHDWSGRTVILGGCGQLNNSDMLPNGFSSFVDGSPTWRNVGAAVTEDGGDGVLWGCTWDTVARAMYGCTGHIAGPKVEMAQVQESLDQFKRLGIDPQPPMTFGQPNDWREISANHKLEREKVVA</sequence>
<protein>
    <recommendedName>
        <fullName evidence="3">Quinate/shikimate 5-dehydrogenase/glutamyl-tRNA reductase domain-containing protein</fullName>
    </recommendedName>
</protein>
<dbReference type="EMBL" id="MFQR01000034">
    <property type="protein sequence ID" value="OGH84256.1"/>
    <property type="molecule type" value="Genomic_DNA"/>
</dbReference>